<sequence>MSTTQDAPAANQEAKEETKQDPAAAPSAAPARDGFRGGFGGKRRGGRKKFEEEWVPVTKLGRLVKSGQIRSLEEIYNHALPIKEYQIIDYFVKDLHDEVMKIASVQKQTRAGQRTRFKAVIAIGDKNGHVGIGVKVAKEVQIAIQDGLKNAKVNLIPVRRGYWGNKIGDVHTVPCKITGKCGSVKIRLIPASKGIGVVGAPVSKKILHFAGIQDCYTSSTGQTATTENFLKATYIALKRLYGIITPDLWNVANSDRSPMDVHSEFLKNYKDEFEKKRRGRGGRGRGGRGRGGPSRGGSRGRGGPRGFGRGRGGNYGDNQEGGQEGTQTPAAEAPQTEGAHEPSAE</sequence>
<dbReference type="Gene3D" id="3.30.230.10">
    <property type="match status" value="1"/>
</dbReference>
<dbReference type="InterPro" id="IPR005324">
    <property type="entry name" value="Ribosomal_uS5_C"/>
</dbReference>
<evidence type="ECO:0000256" key="6">
    <source>
        <dbReference type="PROSITE-ProRule" id="PRU00268"/>
    </source>
</evidence>
<dbReference type="InterPro" id="IPR013810">
    <property type="entry name" value="Ribosomal_uS5_N"/>
</dbReference>
<gene>
    <name evidence="10" type="ORF">EHAR0213_LOCUS10460</name>
</gene>
<protein>
    <recommendedName>
        <fullName evidence="4">Small ribosomal subunit protein uS5</fullName>
    </recommendedName>
    <alternativeName>
        <fullName evidence="5">40S ribosomal protein S2</fullName>
    </alternativeName>
</protein>
<dbReference type="FunFam" id="3.30.230.10:FF:000004">
    <property type="entry name" value="40S ribosomal protein S2"/>
    <property type="match status" value="1"/>
</dbReference>
<dbReference type="AlphaFoldDB" id="A0A7S3NCZ0"/>
<dbReference type="GO" id="GO:0003723">
    <property type="term" value="F:RNA binding"/>
    <property type="evidence" value="ECO:0007669"/>
    <property type="project" value="InterPro"/>
</dbReference>
<feature type="region of interest" description="Disordered" evidence="8">
    <location>
        <begin position="272"/>
        <end position="345"/>
    </location>
</feature>
<evidence type="ECO:0000256" key="3">
    <source>
        <dbReference type="ARBA" id="ARBA00023274"/>
    </source>
</evidence>
<dbReference type="GO" id="GO:0006412">
    <property type="term" value="P:translation"/>
    <property type="evidence" value="ECO:0007669"/>
    <property type="project" value="InterPro"/>
</dbReference>
<evidence type="ECO:0000256" key="2">
    <source>
        <dbReference type="ARBA" id="ARBA00022980"/>
    </source>
</evidence>
<feature type="compositionally biased region" description="Low complexity" evidence="8">
    <location>
        <begin position="22"/>
        <end position="31"/>
    </location>
</feature>
<dbReference type="GO" id="GO:0003735">
    <property type="term" value="F:structural constituent of ribosome"/>
    <property type="evidence" value="ECO:0007669"/>
    <property type="project" value="UniProtKB-UniRule"/>
</dbReference>
<dbReference type="PANTHER" id="PTHR13718">
    <property type="entry name" value="RIBOSOMAL S SUBUNIT"/>
    <property type="match status" value="1"/>
</dbReference>
<feature type="compositionally biased region" description="Basic residues" evidence="8">
    <location>
        <begin position="276"/>
        <end position="288"/>
    </location>
</feature>
<evidence type="ECO:0000256" key="4">
    <source>
        <dbReference type="ARBA" id="ARBA00035255"/>
    </source>
</evidence>
<feature type="compositionally biased region" description="Polar residues" evidence="8">
    <location>
        <begin position="316"/>
        <end position="329"/>
    </location>
</feature>
<keyword evidence="2 6" id="KW-0689">Ribosomal protein</keyword>
<reference evidence="10" key="1">
    <citation type="submission" date="2021-01" db="EMBL/GenBank/DDBJ databases">
        <authorList>
            <person name="Corre E."/>
            <person name="Pelletier E."/>
            <person name="Niang G."/>
            <person name="Scheremetjew M."/>
            <person name="Finn R."/>
            <person name="Kale V."/>
            <person name="Holt S."/>
            <person name="Cochrane G."/>
            <person name="Meng A."/>
            <person name="Brown T."/>
            <person name="Cohen L."/>
        </authorList>
    </citation>
    <scope>NUCLEOTIDE SEQUENCE</scope>
    <source>
        <strain evidence="10">FSP1.4</strain>
    </source>
</reference>
<dbReference type="PROSITE" id="PS50881">
    <property type="entry name" value="S5_DSRBD"/>
    <property type="match status" value="1"/>
</dbReference>
<dbReference type="InterPro" id="IPR000851">
    <property type="entry name" value="Ribosomal_uS5"/>
</dbReference>
<comment type="similarity">
    <text evidence="1 7">Belongs to the universal ribosomal protein uS5 family.</text>
</comment>
<evidence type="ECO:0000256" key="7">
    <source>
        <dbReference type="RuleBase" id="RU003823"/>
    </source>
</evidence>
<dbReference type="PANTHER" id="PTHR13718:SF4">
    <property type="entry name" value="40S RIBOSOMAL PROTEIN S2"/>
    <property type="match status" value="1"/>
</dbReference>
<evidence type="ECO:0000256" key="1">
    <source>
        <dbReference type="ARBA" id="ARBA00008945"/>
    </source>
</evidence>
<evidence type="ECO:0000313" key="10">
    <source>
        <dbReference type="EMBL" id="CAE0351546.1"/>
    </source>
</evidence>
<feature type="compositionally biased region" description="Gly residues" evidence="8">
    <location>
        <begin position="289"/>
        <end position="315"/>
    </location>
</feature>
<dbReference type="SUPFAM" id="SSF54768">
    <property type="entry name" value="dsRNA-binding domain-like"/>
    <property type="match status" value="1"/>
</dbReference>
<accession>A0A7S3NCZ0</accession>
<dbReference type="FunFam" id="3.30.160.20:FF:000002">
    <property type="entry name" value="40S ribosomal protein S2"/>
    <property type="match status" value="1"/>
</dbReference>
<dbReference type="EMBL" id="HBII01025276">
    <property type="protein sequence ID" value="CAE0351546.1"/>
    <property type="molecule type" value="Transcribed_RNA"/>
</dbReference>
<keyword evidence="3 6" id="KW-0687">Ribonucleoprotein</keyword>
<name>A0A7S3NCZ0_9SPIT</name>
<organism evidence="10">
    <name type="scientific">Euplotes harpa</name>
    <dbReference type="NCBI Taxonomy" id="151035"/>
    <lineage>
        <taxon>Eukaryota</taxon>
        <taxon>Sar</taxon>
        <taxon>Alveolata</taxon>
        <taxon>Ciliophora</taxon>
        <taxon>Intramacronucleata</taxon>
        <taxon>Spirotrichea</taxon>
        <taxon>Hypotrichia</taxon>
        <taxon>Euplotida</taxon>
        <taxon>Euplotidae</taxon>
        <taxon>Euplotes</taxon>
    </lineage>
</organism>
<dbReference type="InterPro" id="IPR005711">
    <property type="entry name" value="Ribosomal_uS5_euk/arc"/>
</dbReference>
<proteinExistence type="inferred from homology"/>
<dbReference type="InterPro" id="IPR020568">
    <property type="entry name" value="Ribosomal_Su5_D2-typ_SF"/>
</dbReference>
<evidence type="ECO:0000259" key="9">
    <source>
        <dbReference type="PROSITE" id="PS50881"/>
    </source>
</evidence>
<dbReference type="InterPro" id="IPR018192">
    <property type="entry name" value="Ribosomal_uS5_N_CS"/>
</dbReference>
<feature type="domain" description="S5 DRBM" evidence="9">
    <location>
        <begin position="95"/>
        <end position="158"/>
    </location>
</feature>
<dbReference type="GO" id="GO:0022627">
    <property type="term" value="C:cytosolic small ribosomal subunit"/>
    <property type="evidence" value="ECO:0007669"/>
    <property type="project" value="TreeGrafter"/>
</dbReference>
<evidence type="ECO:0000256" key="8">
    <source>
        <dbReference type="SAM" id="MobiDB-lite"/>
    </source>
</evidence>
<dbReference type="Gene3D" id="3.30.160.20">
    <property type="match status" value="1"/>
</dbReference>
<dbReference type="Pfam" id="PF03719">
    <property type="entry name" value="Ribosomal_S5_C"/>
    <property type="match status" value="1"/>
</dbReference>
<dbReference type="NCBIfam" id="TIGR01020">
    <property type="entry name" value="uS5_euk_arch"/>
    <property type="match status" value="1"/>
</dbReference>
<feature type="region of interest" description="Disordered" evidence="8">
    <location>
        <begin position="1"/>
        <end position="47"/>
    </location>
</feature>
<dbReference type="InterPro" id="IPR014721">
    <property type="entry name" value="Ribsml_uS5_D2-typ_fold_subgr"/>
</dbReference>
<dbReference type="SUPFAM" id="SSF54211">
    <property type="entry name" value="Ribosomal protein S5 domain 2-like"/>
    <property type="match status" value="1"/>
</dbReference>
<dbReference type="Pfam" id="PF00333">
    <property type="entry name" value="Ribosomal_S5"/>
    <property type="match status" value="1"/>
</dbReference>
<dbReference type="PROSITE" id="PS00585">
    <property type="entry name" value="RIBOSOMAL_S5"/>
    <property type="match status" value="1"/>
</dbReference>
<evidence type="ECO:0000256" key="5">
    <source>
        <dbReference type="ARBA" id="ARBA00035407"/>
    </source>
</evidence>